<feature type="region of interest" description="Disordered" evidence="1">
    <location>
        <begin position="57"/>
        <end position="85"/>
    </location>
</feature>
<dbReference type="EMBL" id="BAABME010012674">
    <property type="protein sequence ID" value="GAA0185396.1"/>
    <property type="molecule type" value="Genomic_DNA"/>
</dbReference>
<organism evidence="2 3">
    <name type="scientific">Lithospermum erythrorhizon</name>
    <name type="common">Purple gromwell</name>
    <name type="synonym">Lithospermum officinale var. erythrorhizon</name>
    <dbReference type="NCBI Taxonomy" id="34254"/>
    <lineage>
        <taxon>Eukaryota</taxon>
        <taxon>Viridiplantae</taxon>
        <taxon>Streptophyta</taxon>
        <taxon>Embryophyta</taxon>
        <taxon>Tracheophyta</taxon>
        <taxon>Spermatophyta</taxon>
        <taxon>Magnoliopsida</taxon>
        <taxon>eudicotyledons</taxon>
        <taxon>Gunneridae</taxon>
        <taxon>Pentapetalae</taxon>
        <taxon>asterids</taxon>
        <taxon>lamiids</taxon>
        <taxon>Boraginales</taxon>
        <taxon>Boraginaceae</taxon>
        <taxon>Boraginoideae</taxon>
        <taxon>Lithospermeae</taxon>
        <taxon>Lithospermum</taxon>
    </lineage>
</organism>
<gene>
    <name evidence="2" type="ORF">LIER_32684</name>
</gene>
<sequence>MALEVFVWVWADDKSLIGLGWGGVNRMASWVLCFLMVVGCGKSHDSLADTKCKIPQKSKEKNGKRRLEGSNREGEAEDIRRRRKT</sequence>
<reference evidence="2 3" key="1">
    <citation type="submission" date="2024-01" db="EMBL/GenBank/DDBJ databases">
        <title>The complete chloroplast genome sequence of Lithospermum erythrorhizon: insights into the phylogenetic relationship among Boraginaceae species and the maternal lineages of purple gromwells.</title>
        <authorList>
            <person name="Okada T."/>
            <person name="Watanabe K."/>
        </authorList>
    </citation>
    <scope>NUCLEOTIDE SEQUENCE [LARGE SCALE GENOMIC DNA]</scope>
</reference>
<name>A0AAV3S0E6_LITER</name>
<evidence type="ECO:0000256" key="1">
    <source>
        <dbReference type="SAM" id="MobiDB-lite"/>
    </source>
</evidence>
<keyword evidence="3" id="KW-1185">Reference proteome</keyword>
<comment type="caution">
    <text evidence="2">The sequence shown here is derived from an EMBL/GenBank/DDBJ whole genome shotgun (WGS) entry which is preliminary data.</text>
</comment>
<accession>A0AAV3S0E6</accession>
<dbReference type="Proteomes" id="UP001454036">
    <property type="component" value="Unassembled WGS sequence"/>
</dbReference>
<evidence type="ECO:0000313" key="2">
    <source>
        <dbReference type="EMBL" id="GAA0185396.1"/>
    </source>
</evidence>
<proteinExistence type="predicted"/>
<evidence type="ECO:0000313" key="3">
    <source>
        <dbReference type="Proteomes" id="UP001454036"/>
    </source>
</evidence>
<dbReference type="AlphaFoldDB" id="A0AAV3S0E6"/>
<protein>
    <submittedName>
        <fullName evidence="2">Uncharacterized protein</fullName>
    </submittedName>
</protein>